<evidence type="ECO:0000313" key="3">
    <source>
        <dbReference type="Proteomes" id="UP001497623"/>
    </source>
</evidence>
<gene>
    <name evidence="2" type="ORF">MNOR_LOCUS25419</name>
</gene>
<dbReference type="InterPro" id="IPR036508">
    <property type="entry name" value="Chitin-bd_dom_sf"/>
</dbReference>
<dbReference type="Pfam" id="PF01607">
    <property type="entry name" value="CBM_14"/>
    <property type="match status" value="1"/>
</dbReference>
<feature type="non-terminal residue" evidence="2">
    <location>
        <position position="1"/>
    </location>
</feature>
<keyword evidence="3" id="KW-1185">Reference proteome</keyword>
<comment type="caution">
    <text evidence="2">The sequence shown here is derived from an EMBL/GenBank/DDBJ whole genome shotgun (WGS) entry which is preliminary data.</text>
</comment>
<evidence type="ECO:0000259" key="1">
    <source>
        <dbReference type="Pfam" id="PF01607"/>
    </source>
</evidence>
<protein>
    <recommendedName>
        <fullName evidence="1">Chitin-binding type-2 domain-containing protein</fullName>
    </recommendedName>
</protein>
<dbReference type="InterPro" id="IPR002557">
    <property type="entry name" value="Chitin-bd_dom"/>
</dbReference>
<proteinExistence type="predicted"/>
<organism evidence="2 3">
    <name type="scientific">Meganyctiphanes norvegica</name>
    <name type="common">Northern krill</name>
    <name type="synonym">Thysanopoda norvegica</name>
    <dbReference type="NCBI Taxonomy" id="48144"/>
    <lineage>
        <taxon>Eukaryota</taxon>
        <taxon>Metazoa</taxon>
        <taxon>Ecdysozoa</taxon>
        <taxon>Arthropoda</taxon>
        <taxon>Crustacea</taxon>
        <taxon>Multicrustacea</taxon>
        <taxon>Malacostraca</taxon>
        <taxon>Eumalacostraca</taxon>
        <taxon>Eucarida</taxon>
        <taxon>Euphausiacea</taxon>
        <taxon>Euphausiidae</taxon>
        <taxon>Meganyctiphanes</taxon>
    </lineage>
</organism>
<dbReference type="GO" id="GO:0005576">
    <property type="term" value="C:extracellular region"/>
    <property type="evidence" value="ECO:0007669"/>
    <property type="project" value="InterPro"/>
</dbReference>
<reference evidence="2 3" key="1">
    <citation type="submission" date="2024-05" db="EMBL/GenBank/DDBJ databases">
        <authorList>
            <person name="Wallberg A."/>
        </authorList>
    </citation>
    <scope>NUCLEOTIDE SEQUENCE [LARGE SCALE GENOMIC DNA]</scope>
</reference>
<accession>A0AAV2RHP9</accession>
<dbReference type="EMBL" id="CAXKWB010024241">
    <property type="protein sequence ID" value="CAL4126154.1"/>
    <property type="molecule type" value="Genomic_DNA"/>
</dbReference>
<evidence type="ECO:0000313" key="2">
    <source>
        <dbReference type="EMBL" id="CAL4126154.1"/>
    </source>
</evidence>
<dbReference type="SUPFAM" id="SSF57625">
    <property type="entry name" value="Invertebrate chitin-binding proteins"/>
    <property type="match status" value="1"/>
</dbReference>
<dbReference type="Proteomes" id="UP001497623">
    <property type="component" value="Unassembled WGS sequence"/>
</dbReference>
<name>A0AAV2RHP9_MEGNR</name>
<sequence>FISKRERGDVTFINSAIAATDPRTSLYSFSMMMKLAVTLFVVAAVAVEAAQGAAAQRDDSHGFKCYGVGAFPDQDCKGFHLCQLRGDTYVDSFFPCPEGTHYDVIHKTCNAGGDCPTAINKPLEL</sequence>
<dbReference type="AlphaFoldDB" id="A0AAV2RHP9"/>
<feature type="domain" description="Chitin-binding type-2" evidence="1">
    <location>
        <begin position="68"/>
        <end position="111"/>
    </location>
</feature>
<dbReference type="GO" id="GO:0008061">
    <property type="term" value="F:chitin binding"/>
    <property type="evidence" value="ECO:0007669"/>
    <property type="project" value="InterPro"/>
</dbReference>